<accession>Q6K3W8</accession>
<dbReference type="AlphaFoldDB" id="Q6K3W8"/>
<gene>
    <name evidence="2" type="primary">P0692F07.15</name>
</gene>
<reference evidence="3" key="1">
    <citation type="journal article" date="2005" name="Nature">
        <title>The map-based sequence of the rice genome.</title>
        <authorList>
            <consortium name="International rice genome sequencing project (IRGSP)"/>
            <person name="Matsumoto T."/>
            <person name="Wu J."/>
            <person name="Kanamori H."/>
            <person name="Katayose Y."/>
            <person name="Fujisawa M."/>
            <person name="Namiki N."/>
            <person name="Mizuno H."/>
            <person name="Yamamoto K."/>
            <person name="Antonio B.A."/>
            <person name="Baba T."/>
            <person name="Sakata K."/>
            <person name="Nagamura Y."/>
            <person name="Aoki H."/>
            <person name="Arikawa K."/>
            <person name="Arita K."/>
            <person name="Bito T."/>
            <person name="Chiden Y."/>
            <person name="Fujitsuka N."/>
            <person name="Fukunaka R."/>
            <person name="Hamada M."/>
            <person name="Harada C."/>
            <person name="Hayashi A."/>
            <person name="Hijishita S."/>
            <person name="Honda M."/>
            <person name="Hosokawa S."/>
            <person name="Ichikawa Y."/>
            <person name="Idonuma A."/>
            <person name="Iijima M."/>
            <person name="Ikeda M."/>
            <person name="Ikeno M."/>
            <person name="Ito K."/>
            <person name="Ito S."/>
            <person name="Ito T."/>
            <person name="Ito Y."/>
            <person name="Ito Y."/>
            <person name="Iwabuchi A."/>
            <person name="Kamiya K."/>
            <person name="Karasawa W."/>
            <person name="Kurita K."/>
            <person name="Katagiri S."/>
            <person name="Kikuta A."/>
            <person name="Kobayashi H."/>
            <person name="Kobayashi N."/>
            <person name="Machita K."/>
            <person name="Maehara T."/>
            <person name="Masukawa M."/>
            <person name="Mizubayashi T."/>
            <person name="Mukai Y."/>
            <person name="Nagasaki H."/>
            <person name="Nagata Y."/>
            <person name="Naito S."/>
            <person name="Nakashima M."/>
            <person name="Nakama Y."/>
            <person name="Nakamichi Y."/>
            <person name="Nakamura M."/>
            <person name="Meguro A."/>
            <person name="Negishi M."/>
            <person name="Ohta I."/>
            <person name="Ohta T."/>
            <person name="Okamoto M."/>
            <person name="Ono N."/>
            <person name="Saji S."/>
            <person name="Sakaguchi M."/>
            <person name="Sakai K."/>
            <person name="Shibata M."/>
            <person name="Shimokawa T."/>
            <person name="Song J."/>
            <person name="Takazaki Y."/>
            <person name="Terasawa K."/>
            <person name="Tsugane M."/>
            <person name="Tsuji K."/>
            <person name="Ueda S."/>
            <person name="Waki K."/>
            <person name="Yamagata H."/>
            <person name="Yamamoto M."/>
            <person name="Yamamoto S."/>
            <person name="Yamane H."/>
            <person name="Yoshiki S."/>
            <person name="Yoshihara R."/>
            <person name="Yukawa K."/>
            <person name="Zhong H."/>
            <person name="Yano M."/>
            <person name="Yuan Q."/>
            <person name="Ouyang S."/>
            <person name="Liu J."/>
            <person name="Jones K.M."/>
            <person name="Gansberger K."/>
            <person name="Moffat K."/>
            <person name="Hill J."/>
            <person name="Bera J."/>
            <person name="Fadrosh D."/>
            <person name="Jin S."/>
            <person name="Johri S."/>
            <person name="Kim M."/>
            <person name="Overton L."/>
            <person name="Reardon M."/>
            <person name="Tsitrin T."/>
            <person name="Vuong H."/>
            <person name="Weaver B."/>
            <person name="Ciecko A."/>
            <person name="Tallon L."/>
            <person name="Jackson J."/>
            <person name="Pai G."/>
            <person name="Aken S.V."/>
            <person name="Utterback T."/>
            <person name="Reidmuller S."/>
            <person name="Feldblyum T."/>
            <person name="Hsiao J."/>
            <person name="Zismann V."/>
            <person name="Iobst S."/>
            <person name="de Vazeille A.R."/>
            <person name="Buell C.R."/>
            <person name="Ying K."/>
            <person name="Li Y."/>
            <person name="Lu T."/>
            <person name="Huang Y."/>
            <person name="Zhao Q."/>
            <person name="Feng Q."/>
            <person name="Zhang L."/>
            <person name="Zhu J."/>
            <person name="Weng Q."/>
            <person name="Mu J."/>
            <person name="Lu Y."/>
            <person name="Fan D."/>
            <person name="Liu Y."/>
            <person name="Guan J."/>
            <person name="Zhang Y."/>
            <person name="Yu S."/>
            <person name="Liu X."/>
            <person name="Zhang Y."/>
            <person name="Hong G."/>
            <person name="Han B."/>
            <person name="Choisne N."/>
            <person name="Demange N."/>
            <person name="Orjeda G."/>
            <person name="Samain S."/>
            <person name="Cattolico L."/>
            <person name="Pelletier E."/>
            <person name="Couloux A."/>
            <person name="Segurens B."/>
            <person name="Wincker P."/>
            <person name="D'Hont A."/>
            <person name="Scarpelli C."/>
            <person name="Weissenbach J."/>
            <person name="Salanoubat M."/>
            <person name="Quetier F."/>
            <person name="Yu Y."/>
            <person name="Kim H.R."/>
            <person name="Rambo T."/>
            <person name="Currie J."/>
            <person name="Collura K."/>
            <person name="Luo M."/>
            <person name="Yang T."/>
            <person name="Ammiraju J.S.S."/>
            <person name="Engler F."/>
            <person name="Soderlund C."/>
            <person name="Wing R.A."/>
            <person name="Palmer L.E."/>
            <person name="de la Bastide M."/>
            <person name="Spiegel L."/>
            <person name="Nascimento L."/>
            <person name="Zutavern T."/>
            <person name="O'Shaughnessy A."/>
            <person name="Dike S."/>
            <person name="Dedhia N."/>
            <person name="Preston R."/>
            <person name="Balija V."/>
            <person name="McCombie W.R."/>
            <person name="Chow T."/>
            <person name="Chen H."/>
            <person name="Chung M."/>
            <person name="Chen C."/>
            <person name="Shaw J."/>
            <person name="Wu H."/>
            <person name="Hsiao K."/>
            <person name="Chao Y."/>
            <person name="Chu M."/>
            <person name="Cheng C."/>
            <person name="Hour A."/>
            <person name="Lee P."/>
            <person name="Lin S."/>
            <person name="Lin Y."/>
            <person name="Liou J."/>
            <person name="Liu S."/>
            <person name="Hsing Y."/>
            <person name="Raghuvanshi S."/>
            <person name="Mohanty A."/>
            <person name="Bharti A.K."/>
            <person name="Gaur A."/>
            <person name="Gupta V."/>
            <person name="Kumar D."/>
            <person name="Ravi V."/>
            <person name="Vij S."/>
            <person name="Kapur A."/>
            <person name="Khurana P."/>
            <person name="Khurana P."/>
            <person name="Khurana J.P."/>
            <person name="Tyagi A.K."/>
            <person name="Gaikwad K."/>
            <person name="Singh A."/>
            <person name="Dalal V."/>
            <person name="Srivastava S."/>
            <person name="Dixit A."/>
            <person name="Pal A.K."/>
            <person name="Ghazi I.A."/>
            <person name="Yadav M."/>
            <person name="Pandit A."/>
            <person name="Bhargava A."/>
            <person name="Sureshbabu K."/>
            <person name="Batra K."/>
            <person name="Sharma T.R."/>
            <person name="Mohapatra T."/>
            <person name="Singh N.K."/>
            <person name="Messing J."/>
            <person name="Nelson A.B."/>
            <person name="Fuks G."/>
            <person name="Kavchok S."/>
            <person name="Keizer G."/>
            <person name="Linton E."/>
            <person name="Llaca V."/>
            <person name="Song R."/>
            <person name="Tanyolac B."/>
            <person name="Young S."/>
            <person name="Ho-Il K."/>
            <person name="Hahn J.H."/>
            <person name="Sangsakoo G."/>
            <person name="Vanavichit A."/>
            <person name="de Mattos Luiz.A.T."/>
            <person name="Zimmer P.D."/>
            <person name="Malone G."/>
            <person name="Dellagostin O."/>
            <person name="de Oliveira A.C."/>
            <person name="Bevan M."/>
            <person name="Bancroft I."/>
            <person name="Minx P."/>
            <person name="Cordum H."/>
            <person name="Wilson R."/>
            <person name="Cheng Z."/>
            <person name="Jin W."/>
            <person name="Jiang J."/>
            <person name="Leong S.A."/>
            <person name="Iwama H."/>
            <person name="Gojobori T."/>
            <person name="Itoh T."/>
            <person name="Niimura Y."/>
            <person name="Fujii Y."/>
            <person name="Habara T."/>
            <person name="Sakai H."/>
            <person name="Sato Y."/>
            <person name="Wilson G."/>
            <person name="Kumar K."/>
            <person name="McCouch S."/>
            <person name="Juretic N."/>
            <person name="Hoen D."/>
            <person name="Wright S."/>
            <person name="Bruskiewich R."/>
            <person name="Bureau T."/>
            <person name="Miyao A."/>
            <person name="Hirochika H."/>
            <person name="Nishikawa T."/>
            <person name="Kadowaki K."/>
            <person name="Sugiura M."/>
            <person name="Burr B."/>
            <person name="Sasaki T."/>
        </authorList>
    </citation>
    <scope>NUCLEOTIDE SEQUENCE [LARGE SCALE GENOMIC DNA]</scope>
    <source>
        <strain evidence="3">cv. Nipponbare</strain>
    </source>
</reference>
<dbReference type="GO" id="GO:0004497">
    <property type="term" value="F:monooxygenase activity"/>
    <property type="evidence" value="ECO:0007669"/>
    <property type="project" value="InterPro"/>
</dbReference>
<evidence type="ECO:0000256" key="1">
    <source>
        <dbReference type="SAM" id="MobiDB-lite"/>
    </source>
</evidence>
<name>Q6K3W8_ORYSJ</name>
<organism evidence="2 3">
    <name type="scientific">Oryza sativa subsp. japonica</name>
    <name type="common">Rice</name>
    <dbReference type="NCBI Taxonomy" id="39947"/>
    <lineage>
        <taxon>Eukaryota</taxon>
        <taxon>Viridiplantae</taxon>
        <taxon>Streptophyta</taxon>
        <taxon>Embryophyta</taxon>
        <taxon>Tracheophyta</taxon>
        <taxon>Spermatophyta</taxon>
        <taxon>Magnoliopsida</taxon>
        <taxon>Liliopsida</taxon>
        <taxon>Poales</taxon>
        <taxon>Poaceae</taxon>
        <taxon>BOP clade</taxon>
        <taxon>Oryzoideae</taxon>
        <taxon>Oryzeae</taxon>
        <taxon>Oryzinae</taxon>
        <taxon>Oryza</taxon>
        <taxon>Oryza sativa</taxon>
    </lineage>
</organism>
<dbReference type="GO" id="GO:0020037">
    <property type="term" value="F:heme binding"/>
    <property type="evidence" value="ECO:0007669"/>
    <property type="project" value="InterPro"/>
</dbReference>
<evidence type="ECO:0000313" key="2">
    <source>
        <dbReference type="EMBL" id="BAD23452.1"/>
    </source>
</evidence>
<dbReference type="InterPro" id="IPR036396">
    <property type="entry name" value="Cyt_P450_sf"/>
</dbReference>
<dbReference type="GO" id="GO:0016705">
    <property type="term" value="F:oxidoreductase activity, acting on paired donors, with incorporation or reduction of molecular oxygen"/>
    <property type="evidence" value="ECO:0007669"/>
    <property type="project" value="InterPro"/>
</dbReference>
<dbReference type="Gene3D" id="1.10.630.10">
    <property type="entry name" value="Cytochrome P450"/>
    <property type="match status" value="1"/>
</dbReference>
<feature type="compositionally biased region" description="Low complexity" evidence="1">
    <location>
        <begin position="1"/>
        <end position="13"/>
    </location>
</feature>
<dbReference type="InterPro" id="IPR001128">
    <property type="entry name" value="Cyt_P450"/>
</dbReference>
<dbReference type="PANTHER" id="PTHR24299">
    <property type="entry name" value="CYTOCHROME P450 FAMILY 1"/>
    <property type="match status" value="1"/>
</dbReference>
<sequence length="160" mass="17123">MPWSSPRSTLTPSCSPPPSSASSSTSPSAPTTCPPGPSGIPVLDALPLVGPAPHADLASLERKYGPVMYLKMGTCGVVVASSPCAARAFLPVRHDEAARLLRGRAEASAAARPVVIPLPLTTPADHTNRGERDEGERRRRKIWPRRRRRRPLPRPPLPPP</sequence>
<feature type="region of interest" description="Disordered" evidence="1">
    <location>
        <begin position="1"/>
        <end position="39"/>
    </location>
</feature>
<dbReference type="Proteomes" id="UP000000763">
    <property type="component" value="Chromosome 9"/>
</dbReference>
<feature type="region of interest" description="Disordered" evidence="1">
    <location>
        <begin position="117"/>
        <end position="160"/>
    </location>
</feature>
<dbReference type="PANTHER" id="PTHR24299:SF31">
    <property type="entry name" value="FLAVONOID 3',5'-HYDROXYLASE 2-LIKE"/>
    <property type="match status" value="1"/>
</dbReference>
<protein>
    <submittedName>
        <fullName evidence="2">Uncharacterized protein</fullName>
    </submittedName>
</protein>
<dbReference type="GO" id="GO:0005506">
    <property type="term" value="F:iron ion binding"/>
    <property type="evidence" value="ECO:0007669"/>
    <property type="project" value="InterPro"/>
</dbReference>
<proteinExistence type="predicted"/>
<dbReference type="SUPFAM" id="SSF48264">
    <property type="entry name" value="Cytochrome P450"/>
    <property type="match status" value="1"/>
</dbReference>
<evidence type="ECO:0000313" key="3">
    <source>
        <dbReference type="Proteomes" id="UP000000763"/>
    </source>
</evidence>
<feature type="compositionally biased region" description="Basic residues" evidence="1">
    <location>
        <begin position="138"/>
        <end position="152"/>
    </location>
</feature>
<feature type="compositionally biased region" description="Low complexity" evidence="1">
    <location>
        <begin position="20"/>
        <end position="31"/>
    </location>
</feature>
<dbReference type="EMBL" id="AP005593">
    <property type="protein sequence ID" value="BAD23452.1"/>
    <property type="molecule type" value="Genomic_DNA"/>
</dbReference>
<reference evidence="3" key="2">
    <citation type="journal article" date="2008" name="Nucleic Acids Res.">
        <title>The rice annotation project database (RAP-DB): 2008 update.</title>
        <authorList>
            <consortium name="The rice annotation project (RAP)"/>
        </authorList>
    </citation>
    <scope>GENOME REANNOTATION</scope>
    <source>
        <strain evidence="3">cv. Nipponbare</strain>
    </source>
</reference>
<feature type="compositionally biased region" description="Basic and acidic residues" evidence="1">
    <location>
        <begin position="126"/>
        <end position="137"/>
    </location>
</feature>
<dbReference type="Pfam" id="PF00067">
    <property type="entry name" value="p450"/>
    <property type="match status" value="1"/>
</dbReference>